<evidence type="ECO:0000313" key="8">
    <source>
        <dbReference type="EMBL" id="CBJ25521.1"/>
    </source>
</evidence>
<dbReference type="EC" id="2.7.1.17" evidence="4"/>
<dbReference type="eggNOG" id="KOG2531">
    <property type="taxonomic scope" value="Eukaryota"/>
</dbReference>
<dbReference type="GO" id="GO:0005524">
    <property type="term" value="F:ATP binding"/>
    <property type="evidence" value="ECO:0007669"/>
    <property type="project" value="UniProtKB-KW"/>
</dbReference>
<reference evidence="8 9" key="1">
    <citation type="journal article" date="2010" name="Nature">
        <title>The Ectocarpus genome and the independent evolution of multicellularity in brown algae.</title>
        <authorList>
            <person name="Cock J.M."/>
            <person name="Sterck L."/>
            <person name="Rouze P."/>
            <person name="Scornet D."/>
            <person name="Allen A.E."/>
            <person name="Amoutzias G."/>
            <person name="Anthouard V."/>
            <person name="Artiguenave F."/>
            <person name="Aury J.M."/>
            <person name="Badger J.H."/>
            <person name="Beszteri B."/>
            <person name="Billiau K."/>
            <person name="Bonnet E."/>
            <person name="Bothwell J.H."/>
            <person name="Bowler C."/>
            <person name="Boyen C."/>
            <person name="Brownlee C."/>
            <person name="Carrano C.J."/>
            <person name="Charrier B."/>
            <person name="Cho G.Y."/>
            <person name="Coelho S.M."/>
            <person name="Collen J."/>
            <person name="Corre E."/>
            <person name="Da Silva C."/>
            <person name="Delage L."/>
            <person name="Delaroque N."/>
            <person name="Dittami S.M."/>
            <person name="Doulbeau S."/>
            <person name="Elias M."/>
            <person name="Farnham G."/>
            <person name="Gachon C.M."/>
            <person name="Gschloessl B."/>
            <person name="Heesch S."/>
            <person name="Jabbari K."/>
            <person name="Jubin C."/>
            <person name="Kawai H."/>
            <person name="Kimura K."/>
            <person name="Kloareg B."/>
            <person name="Kupper F.C."/>
            <person name="Lang D."/>
            <person name="Le Bail A."/>
            <person name="Leblanc C."/>
            <person name="Lerouge P."/>
            <person name="Lohr M."/>
            <person name="Lopez P.J."/>
            <person name="Martens C."/>
            <person name="Maumus F."/>
            <person name="Michel G."/>
            <person name="Miranda-Saavedra D."/>
            <person name="Morales J."/>
            <person name="Moreau H."/>
            <person name="Motomura T."/>
            <person name="Nagasato C."/>
            <person name="Napoli C.A."/>
            <person name="Nelson D.R."/>
            <person name="Nyvall-Collen P."/>
            <person name="Peters A.F."/>
            <person name="Pommier C."/>
            <person name="Potin P."/>
            <person name="Poulain J."/>
            <person name="Quesneville H."/>
            <person name="Read B."/>
            <person name="Rensing S.A."/>
            <person name="Ritter A."/>
            <person name="Rousvoal S."/>
            <person name="Samanta M."/>
            <person name="Samson G."/>
            <person name="Schroeder D.C."/>
            <person name="Segurens B."/>
            <person name="Strittmatter M."/>
            <person name="Tonon T."/>
            <person name="Tregear J.W."/>
            <person name="Valentin K."/>
            <person name="von Dassow P."/>
            <person name="Yamagishi T."/>
            <person name="Van de Peer Y."/>
            <person name="Wincker P."/>
        </authorList>
    </citation>
    <scope>NUCLEOTIDE SEQUENCE [LARGE SCALE GENOMIC DNA]</scope>
    <source>
        <strain evidence="9">Ec32 / CCAP1310/4</strain>
    </source>
</reference>
<name>D7FW01_ECTSI</name>
<keyword evidence="4" id="KW-0547">Nucleotide-binding</keyword>
<dbReference type="InterPro" id="IPR018485">
    <property type="entry name" value="FGGY_C"/>
</dbReference>
<dbReference type="OMA" id="NSCALGG"/>
<dbReference type="Pfam" id="PF02782">
    <property type="entry name" value="FGGY_C"/>
    <property type="match status" value="1"/>
</dbReference>
<evidence type="ECO:0000259" key="7">
    <source>
        <dbReference type="Pfam" id="PF02782"/>
    </source>
</evidence>
<proteinExistence type="inferred from homology"/>
<keyword evidence="3 4" id="KW-0418">Kinase</keyword>
<evidence type="ECO:0000256" key="2">
    <source>
        <dbReference type="ARBA" id="ARBA00022679"/>
    </source>
</evidence>
<dbReference type="EMBL" id="FN648486">
    <property type="protein sequence ID" value="CBJ25521.1"/>
    <property type="molecule type" value="Genomic_DNA"/>
</dbReference>
<dbReference type="InterPro" id="IPR042024">
    <property type="entry name" value="D-XK_euk"/>
</dbReference>
<evidence type="ECO:0000256" key="3">
    <source>
        <dbReference type="ARBA" id="ARBA00022777"/>
    </source>
</evidence>
<sequence length="644" mass="67376">MVTEDSLPPLWLGVDLSTQSLTLVVLDDDPAADHVYLDSVVYDTELPQYQTEHGMHVSDGDGGDKNAVVTSPVTMWLDAIDLALSRLAALSTPPHGSKEPAYPGKETETLEQGEPGRVTTWGRSVLARVHAVSVSGQQHGTVFWKAGAAERLKGLGGLGPKDTLVEALSGCFARRDCPIWADSSTTRECHNIEEALGGPKAVAEATGSAAYCRFSGNQISRIARREPEVYASCERVSLVSSFVTSLLVGRYCSIDASDASGMNLMDIRSRDWHEGALAAAKAEGLREKLGRVCPSYECQGKVSPFFSTKFGLNPGCVVIAGSGDNPCGLAGLGLSGEGTVAVSLGTSDTIMGITSQPSPQEEGHIMANPVEESSCFAMLVYKNGALSRERVRDELCSGSWGELDKILASTSPGNGGHMGLFVDMPEITPQIATTGRFRRGPEDEVVDEAFPPEVEARAVVEGRFLSMRGRMQRMGIPRPTAVLATGGGTNSPAMMQVLADVFSAPVLLRTVPDAAAIGAALRAKHGYLCSSFSGEQKRRNFTPHGATTGGASGPVESTASAGVGVGGSGAAAFVPFSRVLPADETVGTNGVVDPATGATAGGGQGVKRSGKVVMRLAATPRGDAEALYKGMAERYAILEEEVKG</sequence>
<dbReference type="CDD" id="cd07776">
    <property type="entry name" value="ASKHA_NBD_FGGY_SpXK-like"/>
    <property type="match status" value="1"/>
</dbReference>
<protein>
    <recommendedName>
        <fullName evidence="4">Xylulose kinase</fullName>
        <ecNumber evidence="4">2.7.1.17</ecNumber>
    </recommendedName>
</protein>
<evidence type="ECO:0000256" key="5">
    <source>
        <dbReference type="SAM" id="MobiDB-lite"/>
    </source>
</evidence>
<accession>D7FW01</accession>
<dbReference type="OrthoDB" id="1728974at2759"/>
<evidence type="ECO:0000313" key="9">
    <source>
        <dbReference type="Proteomes" id="UP000002630"/>
    </source>
</evidence>
<keyword evidence="4" id="KW-0859">Xylose metabolism</keyword>
<keyword evidence="4" id="KW-0067">ATP-binding</keyword>
<keyword evidence="2 4" id="KW-0808">Transferase</keyword>
<feature type="region of interest" description="Disordered" evidence="5">
    <location>
        <begin position="91"/>
        <end position="114"/>
    </location>
</feature>
<dbReference type="InParanoid" id="D7FW01"/>
<dbReference type="Gene3D" id="3.30.420.40">
    <property type="match status" value="2"/>
</dbReference>
<evidence type="ECO:0000256" key="1">
    <source>
        <dbReference type="ARBA" id="ARBA00009156"/>
    </source>
</evidence>
<keyword evidence="9" id="KW-1185">Reference proteome</keyword>
<dbReference type="GO" id="GO:0005829">
    <property type="term" value="C:cytosol"/>
    <property type="evidence" value="ECO:0007669"/>
    <property type="project" value="TreeGrafter"/>
</dbReference>
<gene>
    <name evidence="8" type="ORF">Esi_0003_0144</name>
</gene>
<evidence type="ECO:0000259" key="6">
    <source>
        <dbReference type="Pfam" id="PF00370"/>
    </source>
</evidence>
<dbReference type="GO" id="GO:0005997">
    <property type="term" value="P:xylulose metabolic process"/>
    <property type="evidence" value="ECO:0007669"/>
    <property type="project" value="TreeGrafter"/>
</dbReference>
<dbReference type="Pfam" id="PF00370">
    <property type="entry name" value="FGGY_N"/>
    <property type="match status" value="1"/>
</dbReference>
<dbReference type="GO" id="GO:0004856">
    <property type="term" value="F:D-xylulokinase activity"/>
    <property type="evidence" value="ECO:0007669"/>
    <property type="project" value="UniProtKB-UniRule"/>
</dbReference>
<dbReference type="STRING" id="2880.D7FW01"/>
<comment type="catalytic activity">
    <reaction evidence="4">
        <text>D-xylulose + ATP = D-xylulose 5-phosphate + ADP + H(+)</text>
        <dbReference type="Rhea" id="RHEA:10964"/>
        <dbReference type="ChEBI" id="CHEBI:15378"/>
        <dbReference type="ChEBI" id="CHEBI:17140"/>
        <dbReference type="ChEBI" id="CHEBI:30616"/>
        <dbReference type="ChEBI" id="CHEBI:57737"/>
        <dbReference type="ChEBI" id="CHEBI:456216"/>
        <dbReference type="EC" id="2.7.1.17"/>
    </reaction>
</comment>
<feature type="domain" description="Carbohydrate kinase FGGY C-terminal" evidence="7">
    <location>
        <begin position="341"/>
        <end position="524"/>
    </location>
</feature>
<dbReference type="EMBL" id="FN649727">
    <property type="protein sequence ID" value="CBJ25521.1"/>
    <property type="molecule type" value="Genomic_DNA"/>
</dbReference>
<dbReference type="InterPro" id="IPR043129">
    <property type="entry name" value="ATPase_NBD"/>
</dbReference>
<comment type="similarity">
    <text evidence="1 4">Belongs to the FGGY kinase family.</text>
</comment>
<dbReference type="GO" id="GO:0042732">
    <property type="term" value="P:D-xylose metabolic process"/>
    <property type="evidence" value="ECO:0007669"/>
    <property type="project" value="UniProtKB-UniRule"/>
</dbReference>
<evidence type="ECO:0000256" key="4">
    <source>
        <dbReference type="RuleBase" id="RU367058"/>
    </source>
</evidence>
<dbReference type="PANTHER" id="PTHR10196:SF57">
    <property type="entry name" value="XYLULOSE KINASE"/>
    <property type="match status" value="1"/>
</dbReference>
<dbReference type="AlphaFoldDB" id="D7FW01"/>
<keyword evidence="4" id="KW-0119">Carbohydrate metabolism</keyword>
<dbReference type="PANTHER" id="PTHR10196">
    <property type="entry name" value="SUGAR KINASE"/>
    <property type="match status" value="1"/>
</dbReference>
<dbReference type="Proteomes" id="UP000002630">
    <property type="component" value="Linkage Group LG02"/>
</dbReference>
<dbReference type="InterPro" id="IPR018484">
    <property type="entry name" value="FGGY_N"/>
</dbReference>
<dbReference type="SUPFAM" id="SSF53067">
    <property type="entry name" value="Actin-like ATPase domain"/>
    <property type="match status" value="2"/>
</dbReference>
<organism evidence="8 9">
    <name type="scientific">Ectocarpus siliculosus</name>
    <name type="common">Brown alga</name>
    <name type="synonym">Conferva siliculosa</name>
    <dbReference type="NCBI Taxonomy" id="2880"/>
    <lineage>
        <taxon>Eukaryota</taxon>
        <taxon>Sar</taxon>
        <taxon>Stramenopiles</taxon>
        <taxon>Ochrophyta</taxon>
        <taxon>PX clade</taxon>
        <taxon>Phaeophyceae</taxon>
        <taxon>Ectocarpales</taxon>
        <taxon>Ectocarpaceae</taxon>
        <taxon>Ectocarpus</taxon>
    </lineage>
</organism>
<feature type="domain" description="Carbohydrate kinase FGGY N-terminal" evidence="6">
    <location>
        <begin position="177"/>
        <end position="330"/>
    </location>
</feature>